<accession>A0ABT3RN41</accession>
<dbReference type="EMBL" id="JAPFQN010000002">
    <property type="protein sequence ID" value="MCX2742753.1"/>
    <property type="molecule type" value="Genomic_DNA"/>
</dbReference>
<keyword evidence="1" id="KW-1133">Transmembrane helix</keyword>
<reference evidence="2 3" key="1">
    <citation type="submission" date="2022-11" db="EMBL/GenBank/DDBJ databases">
        <title>The characterization of three novel Bacteroidetes species and genomic analysis of their roles in tidal elemental geochemical cycles.</title>
        <authorList>
            <person name="Ma K."/>
        </authorList>
    </citation>
    <scope>NUCLEOTIDE SEQUENCE [LARGE SCALE GENOMIC DNA]</scope>
    <source>
        <strain evidence="2 3">M17</strain>
    </source>
</reference>
<proteinExistence type="predicted"/>
<evidence type="ECO:0000256" key="1">
    <source>
        <dbReference type="SAM" id="Phobius"/>
    </source>
</evidence>
<evidence type="ECO:0000313" key="2">
    <source>
        <dbReference type="EMBL" id="MCX2742753.1"/>
    </source>
</evidence>
<gene>
    <name evidence="2" type="ORF">OO013_02685</name>
</gene>
<dbReference type="RefSeq" id="WP_266055069.1">
    <property type="nucleotide sequence ID" value="NZ_JAPFQN010000002.1"/>
</dbReference>
<feature type="transmembrane region" description="Helical" evidence="1">
    <location>
        <begin position="47"/>
        <end position="67"/>
    </location>
</feature>
<sequence>MNVSQTLAPASKIIMTLSAYVLGISGLSLLFFPEEIMEFLTQSNQNAILLQIIGAAYFGFAMSNWTAKHSIMGGIYGRAILIGNLSHFMTGGILITKYYLKTSNTTFLIISIVYILFLITFGYLFMNNPKTVK</sequence>
<name>A0ABT3RN41_9BACT</name>
<organism evidence="2 3">
    <name type="scientific">Mangrovivirga halotolerans</name>
    <dbReference type="NCBI Taxonomy" id="2993936"/>
    <lineage>
        <taxon>Bacteria</taxon>
        <taxon>Pseudomonadati</taxon>
        <taxon>Bacteroidota</taxon>
        <taxon>Cytophagia</taxon>
        <taxon>Cytophagales</taxon>
        <taxon>Mangrovivirgaceae</taxon>
        <taxon>Mangrovivirga</taxon>
    </lineage>
</organism>
<dbReference type="Proteomes" id="UP001209885">
    <property type="component" value="Unassembled WGS sequence"/>
</dbReference>
<keyword evidence="1" id="KW-0472">Membrane</keyword>
<feature type="transmembrane region" description="Helical" evidence="1">
    <location>
        <begin position="79"/>
        <end position="100"/>
    </location>
</feature>
<comment type="caution">
    <text evidence="2">The sequence shown here is derived from an EMBL/GenBank/DDBJ whole genome shotgun (WGS) entry which is preliminary data.</text>
</comment>
<keyword evidence="1" id="KW-0812">Transmembrane</keyword>
<feature type="transmembrane region" description="Helical" evidence="1">
    <location>
        <begin position="106"/>
        <end position="126"/>
    </location>
</feature>
<evidence type="ECO:0000313" key="3">
    <source>
        <dbReference type="Proteomes" id="UP001209885"/>
    </source>
</evidence>
<keyword evidence="3" id="KW-1185">Reference proteome</keyword>
<protein>
    <submittedName>
        <fullName evidence="2">Uncharacterized protein</fullName>
    </submittedName>
</protein>
<feature type="transmembrane region" description="Helical" evidence="1">
    <location>
        <begin position="12"/>
        <end position="32"/>
    </location>
</feature>